<proteinExistence type="predicted"/>
<name>A0A9W4QWU0_9GAMM</name>
<organism evidence="2 3">
    <name type="scientific">Pseudoalteromonas holothuriae</name>
    <dbReference type="NCBI Taxonomy" id="2963714"/>
    <lineage>
        <taxon>Bacteria</taxon>
        <taxon>Pseudomonadati</taxon>
        <taxon>Pseudomonadota</taxon>
        <taxon>Gammaproteobacteria</taxon>
        <taxon>Alteromonadales</taxon>
        <taxon>Pseudoalteromonadaceae</taxon>
        <taxon>Pseudoalteromonas</taxon>
    </lineage>
</organism>
<dbReference type="EMBL" id="CAMAPC010000005">
    <property type="protein sequence ID" value="CAH9056794.1"/>
    <property type="molecule type" value="Genomic_DNA"/>
</dbReference>
<dbReference type="Proteomes" id="UP001152467">
    <property type="component" value="Unassembled WGS sequence"/>
</dbReference>
<keyword evidence="1" id="KW-1133">Transmembrane helix</keyword>
<keyword evidence="3" id="KW-1185">Reference proteome</keyword>
<evidence type="ECO:0000313" key="2">
    <source>
        <dbReference type="EMBL" id="CAH9056794.1"/>
    </source>
</evidence>
<comment type="caution">
    <text evidence="2">The sequence shown here is derived from an EMBL/GenBank/DDBJ whole genome shotgun (WGS) entry which is preliminary data.</text>
</comment>
<protein>
    <submittedName>
        <fullName evidence="2">Uncharacterized protein</fullName>
    </submittedName>
</protein>
<dbReference type="RefSeq" id="WP_261626261.1">
    <property type="nucleotide sequence ID" value="NZ_CAMAPC010000005.1"/>
</dbReference>
<reference evidence="2" key="1">
    <citation type="submission" date="2022-07" db="EMBL/GenBank/DDBJ databases">
        <authorList>
            <person name="Criscuolo A."/>
        </authorList>
    </citation>
    <scope>NUCLEOTIDE SEQUENCE</scope>
    <source>
        <strain evidence="2">CIP111854</strain>
    </source>
</reference>
<keyword evidence="1" id="KW-0812">Transmembrane</keyword>
<evidence type="ECO:0000313" key="3">
    <source>
        <dbReference type="Proteomes" id="UP001152467"/>
    </source>
</evidence>
<accession>A0A9W4QWU0</accession>
<evidence type="ECO:0000256" key="1">
    <source>
        <dbReference type="SAM" id="Phobius"/>
    </source>
</evidence>
<sequence>MDKLKAQLQQYPILLSILASLLIAKFFIVPIYDWQNSVIDDNKQLTLRTAKIARVIANEEKNQLHLATLDTELERAEQLLFNFETDVQFKLSRQKELEQLFAKHNANLSSIGWQPVIYFDGVKIKKLVADIRLRASSIEMIKLFNELENKTKVGVESFNFDINSRGSMLGTMQGTMTLNYYLERIDE</sequence>
<gene>
    <name evidence="2" type="ORF">PSECIP111854_01865</name>
</gene>
<dbReference type="AlphaFoldDB" id="A0A9W4QWU0"/>
<keyword evidence="1" id="KW-0472">Membrane</keyword>
<feature type="transmembrane region" description="Helical" evidence="1">
    <location>
        <begin position="12"/>
        <end position="32"/>
    </location>
</feature>